<feature type="transmembrane region" description="Helical" evidence="1">
    <location>
        <begin position="106"/>
        <end position="125"/>
    </location>
</feature>
<feature type="transmembrane region" description="Helical" evidence="1">
    <location>
        <begin position="41"/>
        <end position="65"/>
    </location>
</feature>
<reference evidence="2 3" key="1">
    <citation type="submission" date="2016-05" db="EMBL/GenBank/DDBJ databases">
        <title>Niabella ginsenosidivorans BS26 whole genome sequencing.</title>
        <authorList>
            <person name="Im W.T."/>
            <person name="Siddiqi M.Z."/>
        </authorList>
    </citation>
    <scope>NUCLEOTIDE SEQUENCE [LARGE SCALE GENOMIC DNA]</scope>
    <source>
        <strain evidence="2 3">BS26</strain>
    </source>
</reference>
<accession>A0A1A9HZK0</accession>
<feature type="transmembrane region" description="Helical" evidence="1">
    <location>
        <begin position="77"/>
        <end position="100"/>
    </location>
</feature>
<proteinExistence type="predicted"/>
<evidence type="ECO:0000256" key="1">
    <source>
        <dbReference type="SAM" id="Phobius"/>
    </source>
</evidence>
<evidence type="ECO:0000313" key="2">
    <source>
        <dbReference type="EMBL" id="ANH80837.1"/>
    </source>
</evidence>
<dbReference type="Proteomes" id="UP000077667">
    <property type="component" value="Chromosome"/>
</dbReference>
<gene>
    <name evidence="2" type="ORF">A8C56_07445</name>
</gene>
<evidence type="ECO:0000313" key="3">
    <source>
        <dbReference type="Proteomes" id="UP000077667"/>
    </source>
</evidence>
<keyword evidence="1" id="KW-1133">Transmembrane helix</keyword>
<name>A0A1A9HZK0_9BACT</name>
<keyword evidence="3" id="KW-1185">Reference proteome</keyword>
<dbReference type="Pfam" id="PF03729">
    <property type="entry name" value="DUF308"/>
    <property type="match status" value="2"/>
</dbReference>
<sequence>MSGIHLLALFSAEKSSSKSANWILAEEMLNCFFGTLLAFNLLFTFFLFAFFTGIWAIAWGILKALYALFEKEKINDWYFLSAQGACAITIGVLLLTNPFMKTWHTIQWTAVLMLLVGLLNLLVNLKNKAYRPGRPAFI</sequence>
<dbReference type="InterPro" id="IPR005325">
    <property type="entry name" value="DUF308_memb"/>
</dbReference>
<keyword evidence="1" id="KW-0812">Transmembrane</keyword>
<dbReference type="AlphaFoldDB" id="A0A1A9HZK0"/>
<protein>
    <submittedName>
        <fullName evidence="2">Uncharacterized protein</fullName>
    </submittedName>
</protein>
<dbReference type="KEGG" id="nia:A8C56_07445"/>
<keyword evidence="1" id="KW-0472">Membrane</keyword>
<organism evidence="2 3">
    <name type="scientific">Niabella ginsenosidivorans</name>
    <dbReference type="NCBI Taxonomy" id="1176587"/>
    <lineage>
        <taxon>Bacteria</taxon>
        <taxon>Pseudomonadati</taxon>
        <taxon>Bacteroidota</taxon>
        <taxon>Chitinophagia</taxon>
        <taxon>Chitinophagales</taxon>
        <taxon>Chitinophagaceae</taxon>
        <taxon>Niabella</taxon>
    </lineage>
</organism>
<dbReference type="EMBL" id="CP015772">
    <property type="protein sequence ID" value="ANH80837.1"/>
    <property type="molecule type" value="Genomic_DNA"/>
</dbReference>